<dbReference type="SUPFAM" id="SSF51395">
    <property type="entry name" value="FMN-linked oxidoreductases"/>
    <property type="match status" value="1"/>
</dbReference>
<evidence type="ECO:0000256" key="9">
    <source>
        <dbReference type="ARBA" id="ARBA00022723"/>
    </source>
</evidence>
<dbReference type="Gene3D" id="2.160.20.60">
    <property type="entry name" value="Glutamate synthase, alpha subunit, C-terminal domain"/>
    <property type="match status" value="1"/>
</dbReference>
<dbReference type="NCBIfam" id="NF008730">
    <property type="entry name" value="PRK11750.1"/>
    <property type="match status" value="1"/>
</dbReference>
<dbReference type="FunFam" id="3.60.20.10:FF:000001">
    <property type="entry name" value="Glutamate synthase, large subunit"/>
    <property type="match status" value="1"/>
</dbReference>
<dbReference type="InterPro" id="IPR036485">
    <property type="entry name" value="Glu_synth_asu_C_sf"/>
</dbReference>
<accession>A0A7S0NFZ5</accession>
<evidence type="ECO:0000259" key="19">
    <source>
        <dbReference type="PROSITE" id="PS51278"/>
    </source>
</evidence>
<evidence type="ECO:0000256" key="16">
    <source>
        <dbReference type="ARBA" id="ARBA00037928"/>
    </source>
</evidence>
<comment type="cofactor">
    <cofactor evidence="2">
        <name>[3Fe-4S] cluster</name>
        <dbReference type="ChEBI" id="CHEBI:21137"/>
    </cofactor>
</comment>
<evidence type="ECO:0000313" key="20">
    <source>
        <dbReference type="EMBL" id="CAD8510748.1"/>
    </source>
</evidence>
<comment type="similarity">
    <text evidence="5">Belongs to the glutamate synthase family.</text>
</comment>
<proteinExistence type="inferred from homology"/>
<gene>
    <name evidence="20" type="ORF">HPHI1048_LOCUS24929</name>
</gene>
<evidence type="ECO:0000256" key="18">
    <source>
        <dbReference type="SAM" id="SignalP"/>
    </source>
</evidence>
<evidence type="ECO:0000256" key="10">
    <source>
        <dbReference type="ARBA" id="ARBA00022962"/>
    </source>
</evidence>
<dbReference type="PROSITE" id="PS51278">
    <property type="entry name" value="GATASE_TYPE_2"/>
    <property type="match status" value="1"/>
</dbReference>
<keyword evidence="7" id="KW-0285">Flavoprotein</keyword>
<dbReference type="GO" id="GO:0019676">
    <property type="term" value="P:ammonia assimilation cycle"/>
    <property type="evidence" value="ECO:0007669"/>
    <property type="project" value="TreeGrafter"/>
</dbReference>
<keyword evidence="14" id="KW-0314">Glutamate biosynthesis</keyword>
<dbReference type="InterPro" id="IPR002489">
    <property type="entry name" value="Glu_synth_asu_C"/>
</dbReference>
<evidence type="ECO:0000256" key="6">
    <source>
        <dbReference type="ARBA" id="ARBA00022605"/>
    </source>
</evidence>
<evidence type="ECO:0000256" key="3">
    <source>
        <dbReference type="ARBA" id="ARBA00004802"/>
    </source>
</evidence>
<dbReference type="PANTHER" id="PTHR11938:SF133">
    <property type="entry name" value="GLUTAMATE SYNTHASE (NADH)"/>
    <property type="match status" value="1"/>
</dbReference>
<evidence type="ECO:0000256" key="1">
    <source>
        <dbReference type="ARBA" id="ARBA00001917"/>
    </source>
</evidence>
<dbReference type="GO" id="GO:0016041">
    <property type="term" value="F:glutamate synthase (ferredoxin) activity"/>
    <property type="evidence" value="ECO:0007669"/>
    <property type="project" value="UniProtKB-EC"/>
</dbReference>
<dbReference type="Gene3D" id="3.20.20.70">
    <property type="entry name" value="Aldolase class I"/>
    <property type="match status" value="2"/>
</dbReference>
<dbReference type="GO" id="GO:0006537">
    <property type="term" value="P:glutamate biosynthetic process"/>
    <property type="evidence" value="ECO:0007669"/>
    <property type="project" value="UniProtKB-KW"/>
</dbReference>
<keyword evidence="6" id="KW-0028">Amino-acid biosynthesis</keyword>
<dbReference type="CDD" id="cd00713">
    <property type="entry name" value="GltS"/>
    <property type="match status" value="1"/>
</dbReference>
<dbReference type="CDD" id="cd02808">
    <property type="entry name" value="GltS_FMN"/>
    <property type="match status" value="1"/>
</dbReference>
<keyword evidence="8" id="KW-0288">FMN</keyword>
<evidence type="ECO:0000256" key="15">
    <source>
        <dbReference type="ARBA" id="ARBA00023291"/>
    </source>
</evidence>
<feature type="chain" id="PRO_5030522384" description="glutamate synthase (ferredoxin)" evidence="18">
    <location>
        <begin position="17"/>
        <end position="1602"/>
    </location>
</feature>
<evidence type="ECO:0000256" key="11">
    <source>
        <dbReference type="ARBA" id="ARBA00023002"/>
    </source>
</evidence>
<comment type="cofactor">
    <cofactor evidence="1">
        <name>FMN</name>
        <dbReference type="ChEBI" id="CHEBI:58210"/>
    </cofactor>
</comment>
<dbReference type="InterPro" id="IPR029055">
    <property type="entry name" value="Ntn_hydrolases_N"/>
</dbReference>
<keyword evidence="13" id="KW-0411">Iron-sulfur</keyword>
<evidence type="ECO:0000256" key="8">
    <source>
        <dbReference type="ARBA" id="ARBA00022643"/>
    </source>
</evidence>
<dbReference type="Gene3D" id="3.60.20.10">
    <property type="entry name" value="Glutamine Phosphoribosylpyrophosphate, subunit 1, domain 1"/>
    <property type="match status" value="1"/>
</dbReference>
<dbReference type="InterPro" id="IPR050711">
    <property type="entry name" value="ET-N_metabolism_enzyme"/>
</dbReference>
<dbReference type="CDD" id="cd00982">
    <property type="entry name" value="gltB_C"/>
    <property type="match status" value="1"/>
</dbReference>
<reference evidence="20" key="1">
    <citation type="submission" date="2021-01" db="EMBL/GenBank/DDBJ databases">
        <authorList>
            <person name="Corre E."/>
            <person name="Pelletier E."/>
            <person name="Niang G."/>
            <person name="Scheremetjew M."/>
            <person name="Finn R."/>
            <person name="Kale V."/>
            <person name="Holt S."/>
            <person name="Cochrane G."/>
            <person name="Meng A."/>
            <person name="Brown T."/>
            <person name="Cohen L."/>
        </authorList>
    </citation>
    <scope>NUCLEOTIDE SEQUENCE</scope>
    <source>
        <strain evidence="20">CCMP325</strain>
    </source>
</reference>
<dbReference type="UniPathway" id="UPA00045"/>
<dbReference type="Pfam" id="PF01645">
    <property type="entry name" value="Glu_synthase"/>
    <property type="match status" value="1"/>
</dbReference>
<keyword evidence="10" id="KW-0315">Glutamine amidotransferase</keyword>
<feature type="signal peptide" evidence="18">
    <location>
        <begin position="1"/>
        <end position="16"/>
    </location>
</feature>
<comment type="pathway">
    <text evidence="4">Nitrogen metabolism.</text>
</comment>
<dbReference type="InterPro" id="IPR002932">
    <property type="entry name" value="Glu_synthdom"/>
</dbReference>
<dbReference type="GO" id="GO:0051538">
    <property type="term" value="F:3 iron, 4 sulfur cluster binding"/>
    <property type="evidence" value="ECO:0007669"/>
    <property type="project" value="UniProtKB-KW"/>
</dbReference>
<evidence type="ECO:0000256" key="13">
    <source>
        <dbReference type="ARBA" id="ARBA00023014"/>
    </source>
</evidence>
<dbReference type="Pfam" id="PF04898">
    <property type="entry name" value="Glu_syn_central"/>
    <property type="match status" value="1"/>
</dbReference>
<dbReference type="InterPro" id="IPR013785">
    <property type="entry name" value="Aldolase_TIM"/>
</dbReference>
<dbReference type="FunFam" id="3.20.20.70:FF:000084">
    <property type="entry name" value="Ferredoxin-dependent glutamate synthase, chloroplastic"/>
    <property type="match status" value="1"/>
</dbReference>
<dbReference type="InterPro" id="IPR006982">
    <property type="entry name" value="Glu_synth_centr_N"/>
</dbReference>
<comment type="pathway">
    <text evidence="3">Energy metabolism; nitrogen metabolism.</text>
</comment>
<keyword evidence="11" id="KW-0560">Oxidoreductase</keyword>
<keyword evidence="9" id="KW-0479">Metal-binding</keyword>
<dbReference type="EC" id="1.4.7.1" evidence="17"/>
<evidence type="ECO:0000256" key="2">
    <source>
        <dbReference type="ARBA" id="ARBA00001927"/>
    </source>
</evidence>
<dbReference type="Pfam" id="PF01493">
    <property type="entry name" value="GXGXG"/>
    <property type="match status" value="1"/>
</dbReference>
<protein>
    <recommendedName>
        <fullName evidence="17">glutamate synthase (ferredoxin)</fullName>
        <ecNumber evidence="17">1.4.7.1</ecNumber>
    </recommendedName>
</protein>
<comment type="pathway">
    <text evidence="16">Amino-acid biosynthesis; L-glutamate biosynthesis via GLT pathway; L-glutamate from 2-oxoglutarate and L-glutamine (ferredoxin route): step 1/1.</text>
</comment>
<dbReference type="EMBL" id="HBEO01036774">
    <property type="protein sequence ID" value="CAD8510748.1"/>
    <property type="molecule type" value="Transcribed_RNA"/>
</dbReference>
<sequence>MRRSVLLLVLPALCSAFAPAYSPKLTSFRVPVKGRVGSLAPSLRNSQNFRRNVANNVFCSGNSVQYAPFQYLEERDACGVGFVATRKNEPSHDVVRKASVALGCMEHRGACGADYDSGDGAGIMTAIPWELFADFVKGEDQKKSGVGMMFLPQDDNKRETAKKTVEAVATKNGKFQVVGWRTVPVKPEVLGSQASANRPHIEQIILKSTEGLTGDVLEQALYLVMRSIQTAVKEKGLDWFDDMIYACSFSSRTIVYKGMVRSVVLDQFYSDLTDPRYKSQFAIYHRRFSTNTMPRWPLAQPFRSLGHNGEINTLLGNINWMRAREAVMDQGVAFEKGSDISKLDPLSTAKNSDSANLDEAVTLAIRAGKTPMEALMIMVPEAYKNQPALDKMPEITDFYDYYSGLQEAWDGPALLVFSDGKKLGACLDRNGLRPARFLTTTDGLVCMMSETGVVPGIDESKIEKKGRLGPGQMIAFDLETGEFFENYEIKSKIAKQAPYGQWLKDKQTKVTKQQMKPDRLFKNEIDLIRQQVVFGWASEDMEMQIADMASTGKETTFCMGDDAPLAVLSEKPHTLYNYFKQRFAQVTNPPIDPLRENLVMSLDMYLGRKGNCIEPPSDHNAELIKIESPVINERELDMIKSAKKTAVLSTLYDISMGPQGLEQQVNNLKKQAEDAVKAGAEILVISDFTPTGISADQTYIPPLMAVGAVHHHLLSQKLRLQASIVVETAQAWSTHHFACLVGYGASAVLPYAAYEGVRSWHASTKTQSLMETGRIPKISVEDALVNYRESVDAGLYKIMSKIGISLLSSYNAAQIFEAIGLGKDVIDLAFKGSVSRVGGMSVGDVANEIASLHATGFPETPLKQLENYGFVKYYTGREYHHNAPPLTKLLHKAIREKSVADYELFQESLKNAPLAVLRDLLDIKSDRKPISLDEVEPVEEIMRKFNTGGMSLGALSREAHETLSVAMNRIGGKSNSGEGGEDELRFKPISDVDESGHSPSFPHLRGLKNGDEITSKIKQVASGRFGVTPEYLMTASQIEIKIAQGAKPGEGGQLPGNKIDKYIATLRLSKPGVTLISPPPHHDIYSIEDLAQLIYDLHMINPKAKVSVKLVACSGIGTVASGVAKANADVIHISGHDGGTGASPLSSIKHAGLPWELGLTEVHKTLYDNGLRDRVLLRVDGGMKTGWDVVLGALMGAEEYGFGTIAMIAEGCIMARICHTNNCPVGVTTQKEALRKKFPGTPEAVVNYFEFVAQEVRQVMAHLGYKSLADLVGRGDLLVKRDGAVPTKTNNLDLSFLLSAPNTKDDRSWVHDERTQGVNDNGPVLDDEILADKEVLAAIEGAKELKKQVNIVNTDRATGARVAGHIAKRWGNLGFEREGGSLHLVFKGSAGQSFGAFTLPGMRMEVEGEVNDYVGKGIHGGDIVVRPPAESKFAAEDNVIVGNTALYGATGGRLFANGKAGERFAVRNSRCQAVCEGTGDHALEYMTGGVVVVLGETGRNVAAGMTGGLAYLLEEEEGMVEKRLNAEIVKKQRVHTKAGEEQLKSLIESHVRLTGSPKGQRILNNWSSFLPKFWQLVPPSEAKTPEASDQVLEDVAKEAAKV</sequence>
<organism evidence="20">
    <name type="scientific">Hanusia phi</name>
    <dbReference type="NCBI Taxonomy" id="3032"/>
    <lineage>
        <taxon>Eukaryota</taxon>
        <taxon>Cryptophyceae</taxon>
        <taxon>Pyrenomonadales</taxon>
        <taxon>Geminigeraceae</taxon>
        <taxon>Hanusia</taxon>
    </lineage>
</organism>
<evidence type="ECO:0000256" key="12">
    <source>
        <dbReference type="ARBA" id="ARBA00023004"/>
    </source>
</evidence>
<dbReference type="InterPro" id="IPR017932">
    <property type="entry name" value="GATase_2_dom"/>
</dbReference>
<evidence type="ECO:0000256" key="5">
    <source>
        <dbReference type="ARBA" id="ARBA00009716"/>
    </source>
</evidence>
<keyword evidence="15" id="KW-0003">3Fe-4S</keyword>
<dbReference type="Pfam" id="PF00310">
    <property type="entry name" value="GATase_2"/>
    <property type="match status" value="1"/>
</dbReference>
<keyword evidence="18" id="KW-0732">Signal</keyword>
<evidence type="ECO:0000256" key="17">
    <source>
        <dbReference type="ARBA" id="ARBA00039085"/>
    </source>
</evidence>
<keyword evidence="12" id="KW-0408">Iron</keyword>
<name>A0A7S0NFZ5_9CRYP</name>
<feature type="domain" description="Glutamine amidotransferase type-2" evidence="19">
    <location>
        <begin position="78"/>
        <end position="479"/>
    </location>
</feature>
<dbReference type="GO" id="GO:0046872">
    <property type="term" value="F:metal ion binding"/>
    <property type="evidence" value="ECO:0007669"/>
    <property type="project" value="UniProtKB-KW"/>
</dbReference>
<evidence type="ECO:0000256" key="4">
    <source>
        <dbReference type="ARBA" id="ARBA00004909"/>
    </source>
</evidence>
<dbReference type="PANTHER" id="PTHR11938">
    <property type="entry name" value="FAD NADPH DEHYDROGENASE/OXIDOREDUCTASE"/>
    <property type="match status" value="1"/>
</dbReference>
<dbReference type="SUPFAM" id="SSF56235">
    <property type="entry name" value="N-terminal nucleophile aminohydrolases (Ntn hydrolases)"/>
    <property type="match status" value="1"/>
</dbReference>
<dbReference type="SUPFAM" id="SSF69336">
    <property type="entry name" value="Alpha subunit of glutamate synthase, C-terminal domain"/>
    <property type="match status" value="1"/>
</dbReference>
<evidence type="ECO:0000256" key="7">
    <source>
        <dbReference type="ARBA" id="ARBA00022630"/>
    </source>
</evidence>
<evidence type="ECO:0000256" key="14">
    <source>
        <dbReference type="ARBA" id="ARBA00023164"/>
    </source>
</evidence>